<evidence type="ECO:0000313" key="1">
    <source>
        <dbReference type="EMBL" id="CAJ2507521.1"/>
    </source>
</evidence>
<protein>
    <submittedName>
        <fullName evidence="1">Uu.00g087070.m01.CDS01</fullName>
    </submittedName>
</protein>
<keyword evidence="2" id="KW-1185">Reference proteome</keyword>
<organism evidence="1 2">
    <name type="scientific">Anthostomella pinea</name>
    <dbReference type="NCBI Taxonomy" id="933095"/>
    <lineage>
        <taxon>Eukaryota</taxon>
        <taxon>Fungi</taxon>
        <taxon>Dikarya</taxon>
        <taxon>Ascomycota</taxon>
        <taxon>Pezizomycotina</taxon>
        <taxon>Sordariomycetes</taxon>
        <taxon>Xylariomycetidae</taxon>
        <taxon>Xylariales</taxon>
        <taxon>Xylariaceae</taxon>
        <taxon>Anthostomella</taxon>
    </lineage>
</organism>
<proteinExistence type="predicted"/>
<dbReference type="Proteomes" id="UP001295740">
    <property type="component" value="Unassembled WGS sequence"/>
</dbReference>
<evidence type="ECO:0000313" key="2">
    <source>
        <dbReference type="Proteomes" id="UP001295740"/>
    </source>
</evidence>
<dbReference type="EMBL" id="CAUWAG010000010">
    <property type="protein sequence ID" value="CAJ2507521.1"/>
    <property type="molecule type" value="Genomic_DNA"/>
</dbReference>
<dbReference type="AlphaFoldDB" id="A0AAI8VM73"/>
<accession>A0AAI8VM73</accession>
<reference evidence="1" key="1">
    <citation type="submission" date="2023-10" db="EMBL/GenBank/DDBJ databases">
        <authorList>
            <person name="Hackl T."/>
        </authorList>
    </citation>
    <scope>NUCLEOTIDE SEQUENCE</scope>
</reference>
<gene>
    <name evidence="1" type="ORF">KHLLAP_LOCUS7989</name>
</gene>
<sequence>MSTSRKTPVIVAQLSNAVAGKIFGVSKVKGGNRFATIHVAAMVVILYLEAKKAQAGVTV</sequence>
<name>A0AAI8VM73_9PEZI</name>
<comment type="caution">
    <text evidence="1">The sequence shown here is derived from an EMBL/GenBank/DDBJ whole genome shotgun (WGS) entry which is preliminary data.</text>
</comment>